<sequence length="100" mass="10549">MALKAAFIFIAPNADPAKHRSVIETEQVTLITVGVQNYDSAVKEAVKLTAEGVVAIELCGGFGHSGTAMISNAVKEKAVVGVVRFDHHPGLDNKSGDELF</sequence>
<dbReference type="EMBL" id="LGYO01000004">
    <property type="protein sequence ID" value="KNZ43348.1"/>
    <property type="molecule type" value="Genomic_DNA"/>
</dbReference>
<evidence type="ECO:0000313" key="1">
    <source>
        <dbReference type="EMBL" id="KNZ43348.1"/>
    </source>
</evidence>
<dbReference type="RefSeq" id="WP_050738535.1">
    <property type="nucleotide sequence ID" value="NZ_LGYO01000004.1"/>
</dbReference>
<dbReference type="OrthoDB" id="1551162at2"/>
<dbReference type="STRING" id="52689.AKG39_01200"/>
<dbReference type="Proteomes" id="UP000036873">
    <property type="component" value="Unassembled WGS sequence"/>
</dbReference>
<dbReference type="InterPro" id="IPR045441">
    <property type="entry name" value="DUF6506"/>
</dbReference>
<name>A0A0L6U4C9_9FIRM</name>
<gene>
    <name evidence="1" type="ORF">AKG39_01200</name>
</gene>
<keyword evidence="2" id="KW-1185">Reference proteome</keyword>
<reference evidence="2" key="1">
    <citation type="submission" date="2015-07" db="EMBL/GenBank/DDBJ databases">
        <title>Draft genome sequence of Acetobacterium bakii DSM 8293, a potential psychrophilic chemical producer through syngas fermentation.</title>
        <authorList>
            <person name="Song Y."/>
            <person name="Hwang S."/>
            <person name="Cho B.-K."/>
        </authorList>
    </citation>
    <scope>NUCLEOTIDE SEQUENCE [LARGE SCALE GENOMIC DNA]</scope>
    <source>
        <strain evidence="2">DSM 8239</strain>
    </source>
</reference>
<proteinExistence type="predicted"/>
<evidence type="ECO:0000313" key="2">
    <source>
        <dbReference type="Proteomes" id="UP000036873"/>
    </source>
</evidence>
<organism evidence="1 2">
    <name type="scientific">Acetobacterium bakii</name>
    <dbReference type="NCBI Taxonomy" id="52689"/>
    <lineage>
        <taxon>Bacteria</taxon>
        <taxon>Bacillati</taxon>
        <taxon>Bacillota</taxon>
        <taxon>Clostridia</taxon>
        <taxon>Eubacteriales</taxon>
        <taxon>Eubacteriaceae</taxon>
        <taxon>Acetobacterium</taxon>
    </lineage>
</organism>
<protein>
    <submittedName>
        <fullName evidence="1">Uncharacterized protein</fullName>
    </submittedName>
</protein>
<accession>A0A0L6U4C9</accession>
<dbReference type="AlphaFoldDB" id="A0A0L6U4C9"/>
<comment type="caution">
    <text evidence="1">The sequence shown here is derived from an EMBL/GenBank/DDBJ whole genome shotgun (WGS) entry which is preliminary data.</text>
</comment>
<dbReference type="PATRIC" id="fig|52689.4.peg.2303"/>
<dbReference type="Pfam" id="PF20116">
    <property type="entry name" value="DUF6506"/>
    <property type="match status" value="1"/>
</dbReference>